<accession>A0A4R2BGP8</accession>
<dbReference type="RefSeq" id="WP_241993858.1">
    <property type="nucleotide sequence ID" value="NZ_JABUHM010000015.1"/>
</dbReference>
<sequence>MNKLFLLCCLLLFGAGCSHDEMPGKTPPVGYMVIGDEKHEGVQGSYCWNTTCADTAGPPELMKGHKPVVVKPVESIRFTLDFEPKPNEFHLAQFQGDKETDVSFDGGEVTAPLEEGIYHYAYSVWWMDEEEEHLSHGDSSYAFSIKVVE</sequence>
<reference evidence="2 3" key="1">
    <citation type="journal article" date="2015" name="Stand. Genomic Sci.">
        <title>Genomic Encyclopedia of Bacterial and Archaeal Type Strains, Phase III: the genomes of soil and plant-associated and newly described type strains.</title>
        <authorList>
            <person name="Whitman W.B."/>
            <person name="Woyke T."/>
            <person name="Klenk H.P."/>
            <person name="Zhou Y."/>
            <person name="Lilburn T.G."/>
            <person name="Beck B.J."/>
            <person name="De Vos P."/>
            <person name="Vandamme P."/>
            <person name="Eisen J.A."/>
            <person name="Garrity G."/>
            <person name="Hugenholtz P."/>
            <person name="Kyrpides N.C."/>
        </authorList>
    </citation>
    <scope>NUCLEOTIDE SEQUENCE [LARGE SCALE GENOMIC DNA]</scope>
    <source>
        <strain evidence="2 3">CV53</strain>
    </source>
</reference>
<dbReference type="EMBL" id="SLVV01000004">
    <property type="protein sequence ID" value="TCN26161.1"/>
    <property type="molecule type" value="Genomic_DNA"/>
</dbReference>
<feature type="chain" id="PRO_5038380494" description="YtkA-like protein" evidence="1">
    <location>
        <begin position="21"/>
        <end position="149"/>
    </location>
</feature>
<keyword evidence="3" id="KW-1185">Reference proteome</keyword>
<evidence type="ECO:0008006" key="4">
    <source>
        <dbReference type="Google" id="ProtNLM"/>
    </source>
</evidence>
<keyword evidence="1" id="KW-0732">Signal</keyword>
<feature type="signal peptide" evidence="1">
    <location>
        <begin position="1"/>
        <end position="20"/>
    </location>
</feature>
<comment type="caution">
    <text evidence="2">The sequence shown here is derived from an EMBL/GenBank/DDBJ whole genome shotgun (WGS) entry which is preliminary data.</text>
</comment>
<protein>
    <recommendedName>
        <fullName evidence="4">YtkA-like protein</fullName>
    </recommendedName>
</protein>
<organism evidence="2 3">
    <name type="scientific">Mesobacillus foraminis</name>
    <dbReference type="NCBI Taxonomy" id="279826"/>
    <lineage>
        <taxon>Bacteria</taxon>
        <taxon>Bacillati</taxon>
        <taxon>Bacillota</taxon>
        <taxon>Bacilli</taxon>
        <taxon>Bacillales</taxon>
        <taxon>Bacillaceae</taxon>
        <taxon>Mesobacillus</taxon>
    </lineage>
</organism>
<proteinExistence type="predicted"/>
<dbReference type="AlphaFoldDB" id="A0A4R2BGP8"/>
<dbReference type="PROSITE" id="PS51257">
    <property type="entry name" value="PROKAR_LIPOPROTEIN"/>
    <property type="match status" value="1"/>
</dbReference>
<evidence type="ECO:0000313" key="2">
    <source>
        <dbReference type="EMBL" id="TCN26161.1"/>
    </source>
</evidence>
<gene>
    <name evidence="2" type="ORF">EV146_104269</name>
</gene>
<evidence type="ECO:0000256" key="1">
    <source>
        <dbReference type="SAM" id="SignalP"/>
    </source>
</evidence>
<dbReference type="Proteomes" id="UP000295689">
    <property type="component" value="Unassembled WGS sequence"/>
</dbReference>
<name>A0A4R2BGP8_9BACI</name>
<evidence type="ECO:0000313" key="3">
    <source>
        <dbReference type="Proteomes" id="UP000295689"/>
    </source>
</evidence>